<dbReference type="SUPFAM" id="SSF51161">
    <property type="entry name" value="Trimeric LpxA-like enzymes"/>
    <property type="match status" value="1"/>
</dbReference>
<gene>
    <name evidence="2" type="primary">patA</name>
</gene>
<dbReference type="InterPro" id="IPR001451">
    <property type="entry name" value="Hexapep"/>
</dbReference>
<dbReference type="AlphaFoldDB" id="Q93M53"/>
<dbReference type="CDD" id="cd04647">
    <property type="entry name" value="LbH_MAT_like"/>
    <property type="match status" value="1"/>
</dbReference>
<evidence type="ECO:0000313" key="2">
    <source>
        <dbReference type="EMBL" id="AAK38353.1"/>
    </source>
</evidence>
<proteinExistence type="predicted"/>
<dbReference type="PANTHER" id="PTHR23416:SF78">
    <property type="entry name" value="LIPOPOLYSACCHARIDE BIOSYNTHESIS O-ACETYL TRANSFERASE WBBJ-RELATED"/>
    <property type="match status" value="1"/>
</dbReference>
<evidence type="ECO:0000256" key="1">
    <source>
        <dbReference type="SAM" id="Phobius"/>
    </source>
</evidence>
<name>Q93M53_PROMI</name>
<dbReference type="PANTHER" id="PTHR23416">
    <property type="entry name" value="SIALIC ACID SYNTHASE-RELATED"/>
    <property type="match status" value="1"/>
</dbReference>
<sequence length="182" mass="20549">MIKIQYFYKFFWSIRAILFKPFFGNIGLYSYLGKPIFLLGIKKVFLGRRVRIFPHSRIEVHGNKLYEDNISIGQSFHIICSSNIIISEGTLISANVFITDTDHTYKNISLPIHVQKTNISTTYIGKNCFIGYGVVIQAGTKLGNNCIVGANSTIKGSFFDNSIIVGSPGRIIKKLDKLWLTF</sequence>
<keyword evidence="1" id="KW-0472">Membrane</keyword>
<reference evidence="2" key="1">
    <citation type="journal article" date="2001" name="Antimicrob. Agents Chemother.">
        <title>Identification of Proteus mirabilis mutants with increased sensitivity to antimicrobial peptides.</title>
        <authorList>
            <person name="McCoy A.J."/>
            <person name="Liu H."/>
            <person name="Falla T.J."/>
            <person name="Gunn J.S."/>
        </authorList>
    </citation>
    <scope>NUCLEOTIDE SEQUENCE</scope>
</reference>
<dbReference type="InterPro" id="IPR011004">
    <property type="entry name" value="Trimer_LpxA-like_sf"/>
</dbReference>
<accession>Q93M53</accession>
<protein>
    <submittedName>
        <fullName evidence="2">Putative O-antigen acetylase PatA</fullName>
    </submittedName>
</protein>
<organism evidence="2">
    <name type="scientific">Proteus mirabilis</name>
    <dbReference type="NCBI Taxonomy" id="584"/>
    <lineage>
        <taxon>Bacteria</taxon>
        <taxon>Pseudomonadati</taxon>
        <taxon>Pseudomonadota</taxon>
        <taxon>Gammaproteobacteria</taxon>
        <taxon>Enterobacterales</taxon>
        <taxon>Morganellaceae</taxon>
        <taxon>Proteus</taxon>
    </lineage>
</organism>
<feature type="transmembrane region" description="Helical" evidence="1">
    <location>
        <begin position="12"/>
        <end position="32"/>
    </location>
</feature>
<dbReference type="EMBL" id="AY029614">
    <property type="protein sequence ID" value="AAK38353.1"/>
    <property type="molecule type" value="Genomic_DNA"/>
</dbReference>
<dbReference type="Gene3D" id="2.160.10.10">
    <property type="entry name" value="Hexapeptide repeat proteins"/>
    <property type="match status" value="1"/>
</dbReference>
<dbReference type="InterPro" id="IPR051159">
    <property type="entry name" value="Hexapeptide_acetyltransf"/>
</dbReference>
<keyword evidence="1" id="KW-0812">Transmembrane</keyword>
<dbReference type="Pfam" id="PF00132">
    <property type="entry name" value="Hexapep"/>
    <property type="match status" value="1"/>
</dbReference>
<keyword evidence="1" id="KW-1133">Transmembrane helix</keyword>